<dbReference type="STRING" id="329884.A0A4V5NFM9"/>
<dbReference type="EMBL" id="NAJQ01000345">
    <property type="protein sequence ID" value="TKA71599.1"/>
    <property type="molecule type" value="Genomic_DNA"/>
</dbReference>
<proteinExistence type="predicted"/>
<name>A0A4V5NFM9_9PEZI</name>
<dbReference type="AlphaFoldDB" id="A0A4V5NFM9"/>
<accession>A0A4V5NFM9</accession>
<protein>
    <recommendedName>
        <fullName evidence="3">JmjC domain-containing protein</fullName>
    </recommendedName>
</protein>
<evidence type="ECO:0000313" key="2">
    <source>
        <dbReference type="Proteomes" id="UP000309340"/>
    </source>
</evidence>
<comment type="caution">
    <text evidence="1">The sequence shown here is derived from an EMBL/GenBank/DDBJ whole genome shotgun (WGS) entry which is preliminary data.</text>
</comment>
<evidence type="ECO:0008006" key="3">
    <source>
        <dbReference type="Google" id="ProtNLM"/>
    </source>
</evidence>
<dbReference type="Proteomes" id="UP000309340">
    <property type="component" value="Unassembled WGS sequence"/>
</dbReference>
<dbReference type="SUPFAM" id="SSF51197">
    <property type="entry name" value="Clavaminate synthase-like"/>
    <property type="match status" value="1"/>
</dbReference>
<reference evidence="1 2" key="1">
    <citation type="submission" date="2017-03" db="EMBL/GenBank/DDBJ databases">
        <title>Genomes of endolithic fungi from Antarctica.</title>
        <authorList>
            <person name="Coleine C."/>
            <person name="Masonjones S."/>
            <person name="Stajich J.E."/>
        </authorList>
    </citation>
    <scope>NUCLEOTIDE SEQUENCE [LARGE SCALE GENOMIC DNA]</scope>
    <source>
        <strain evidence="1 2">CCFEE 5184</strain>
    </source>
</reference>
<gene>
    <name evidence="1" type="ORF">B0A55_10058</name>
</gene>
<dbReference type="OrthoDB" id="4588818at2759"/>
<keyword evidence="2" id="KW-1185">Reference proteome</keyword>
<sequence length="193" mass="21445">MEGKVDVQVRSGRVSEERTAKFVEQLDGKGGASGLNAINIRPLFYGEVSRFVHHGRFQLLQDLAEGTLLGELEFSDDTGKVKTRNVTSHACDIWSSIKFALLSQEGAYSGPHIATPGGTYVRCFFGVKLWFFHNECDMNKDDWDGLQASGYRWQPNDKAHFAVLEEDDVLLMPPGIRMVHAVSTLESAYCEGA</sequence>
<organism evidence="1 2">
    <name type="scientific">Friedmanniomyces simplex</name>
    <dbReference type="NCBI Taxonomy" id="329884"/>
    <lineage>
        <taxon>Eukaryota</taxon>
        <taxon>Fungi</taxon>
        <taxon>Dikarya</taxon>
        <taxon>Ascomycota</taxon>
        <taxon>Pezizomycotina</taxon>
        <taxon>Dothideomycetes</taxon>
        <taxon>Dothideomycetidae</taxon>
        <taxon>Mycosphaerellales</taxon>
        <taxon>Teratosphaeriaceae</taxon>
        <taxon>Friedmanniomyces</taxon>
    </lineage>
</organism>
<evidence type="ECO:0000313" key="1">
    <source>
        <dbReference type="EMBL" id="TKA71599.1"/>
    </source>
</evidence>